<sequence length="66" mass="7583">MLEKRITHQLLETGELSLTEREREALTLPAHSTTLALELDSETFHAQWSGKSRQLTGDMLTERMQD</sequence>
<dbReference type="Proteomes" id="UP000466554">
    <property type="component" value="Chromosome"/>
</dbReference>
<proteinExistence type="predicted"/>
<gene>
    <name evidence="1" type="ORF">MPRF_04940</name>
</gene>
<protein>
    <submittedName>
        <fullName evidence="1">Uncharacterized protein</fullName>
    </submittedName>
</protein>
<dbReference type="RefSeq" id="WP_163765350.1">
    <property type="nucleotide sequence ID" value="NZ_AP022598.1"/>
</dbReference>
<evidence type="ECO:0000313" key="1">
    <source>
        <dbReference type="EMBL" id="BBY73595.1"/>
    </source>
</evidence>
<organism evidence="1 2">
    <name type="scientific">Mycolicibacterium parafortuitum</name>
    <name type="common">Mycobacterium parafortuitum</name>
    <dbReference type="NCBI Taxonomy" id="39692"/>
    <lineage>
        <taxon>Bacteria</taxon>
        <taxon>Bacillati</taxon>
        <taxon>Actinomycetota</taxon>
        <taxon>Actinomycetes</taxon>
        <taxon>Mycobacteriales</taxon>
        <taxon>Mycobacteriaceae</taxon>
        <taxon>Mycolicibacterium</taxon>
    </lineage>
</organism>
<accession>A0A7I7TYF1</accession>
<dbReference type="AlphaFoldDB" id="A0A7I7TYF1"/>
<name>A0A7I7TYF1_MYCPF</name>
<reference evidence="1 2" key="1">
    <citation type="journal article" date="2019" name="Emerg. Microbes Infect.">
        <title>Comprehensive subspecies identification of 175 nontuberculous mycobacteria species based on 7547 genomic profiles.</title>
        <authorList>
            <person name="Matsumoto Y."/>
            <person name="Kinjo T."/>
            <person name="Motooka D."/>
            <person name="Nabeya D."/>
            <person name="Jung N."/>
            <person name="Uechi K."/>
            <person name="Horii T."/>
            <person name="Iida T."/>
            <person name="Fujita J."/>
            <person name="Nakamura S."/>
        </authorList>
    </citation>
    <scope>NUCLEOTIDE SEQUENCE [LARGE SCALE GENOMIC DNA]</scope>
    <source>
        <strain evidence="1 2">JCM 6367</strain>
    </source>
</reference>
<evidence type="ECO:0000313" key="2">
    <source>
        <dbReference type="Proteomes" id="UP000466554"/>
    </source>
</evidence>
<dbReference type="EMBL" id="AP022598">
    <property type="protein sequence ID" value="BBY73595.1"/>
    <property type="molecule type" value="Genomic_DNA"/>
</dbReference>